<protein>
    <submittedName>
        <fullName evidence="1">Uncharacterized protein</fullName>
    </submittedName>
</protein>
<dbReference type="EMBL" id="CH476625">
    <property type="protein sequence ID" value="EDO01694.1"/>
    <property type="molecule type" value="Genomic_DNA"/>
</dbReference>
<reference evidence="2" key="1">
    <citation type="journal article" date="2011" name="PLoS Genet.">
        <title>Genomic analysis of the necrotrophic fungal pathogens Sclerotinia sclerotiorum and Botrytis cinerea.</title>
        <authorList>
            <person name="Amselem J."/>
            <person name="Cuomo C.A."/>
            <person name="van Kan J.A."/>
            <person name="Viaud M."/>
            <person name="Benito E.P."/>
            <person name="Couloux A."/>
            <person name="Coutinho P.M."/>
            <person name="de Vries R.P."/>
            <person name="Dyer P.S."/>
            <person name="Fillinger S."/>
            <person name="Fournier E."/>
            <person name="Gout L."/>
            <person name="Hahn M."/>
            <person name="Kohn L."/>
            <person name="Lapalu N."/>
            <person name="Plummer K.M."/>
            <person name="Pradier J.M."/>
            <person name="Quevillon E."/>
            <person name="Sharon A."/>
            <person name="Simon A."/>
            <person name="ten Have A."/>
            <person name="Tudzynski B."/>
            <person name="Tudzynski P."/>
            <person name="Wincker P."/>
            <person name="Andrew M."/>
            <person name="Anthouard V."/>
            <person name="Beever R.E."/>
            <person name="Beffa R."/>
            <person name="Benoit I."/>
            <person name="Bouzid O."/>
            <person name="Brault B."/>
            <person name="Chen Z."/>
            <person name="Choquer M."/>
            <person name="Collemare J."/>
            <person name="Cotton P."/>
            <person name="Danchin E.G."/>
            <person name="Da Silva C."/>
            <person name="Gautier A."/>
            <person name="Giraud C."/>
            <person name="Giraud T."/>
            <person name="Gonzalez C."/>
            <person name="Grossetete S."/>
            <person name="Guldener U."/>
            <person name="Henrissat B."/>
            <person name="Howlett B.J."/>
            <person name="Kodira C."/>
            <person name="Kretschmer M."/>
            <person name="Lappartient A."/>
            <person name="Leroch M."/>
            <person name="Levis C."/>
            <person name="Mauceli E."/>
            <person name="Neuveglise C."/>
            <person name="Oeser B."/>
            <person name="Pearson M."/>
            <person name="Poulain J."/>
            <person name="Poussereau N."/>
            <person name="Quesneville H."/>
            <person name="Rascle C."/>
            <person name="Schumacher J."/>
            <person name="Segurens B."/>
            <person name="Sexton A."/>
            <person name="Silva E."/>
            <person name="Sirven C."/>
            <person name="Soanes D.M."/>
            <person name="Talbot N.J."/>
            <person name="Templeton M."/>
            <person name="Yandava C."/>
            <person name="Yarden O."/>
            <person name="Zeng Q."/>
            <person name="Rollins J.A."/>
            <person name="Lebrun M.H."/>
            <person name="Dickman M."/>
        </authorList>
    </citation>
    <scope>NUCLEOTIDE SEQUENCE [LARGE SCALE GENOMIC DNA]</scope>
    <source>
        <strain evidence="2">ATCC 18683 / 1980 / Ss-1</strain>
    </source>
</reference>
<dbReference type="Proteomes" id="UP000001312">
    <property type="component" value="Unassembled WGS sequence"/>
</dbReference>
<evidence type="ECO:0000313" key="2">
    <source>
        <dbReference type="Proteomes" id="UP000001312"/>
    </source>
</evidence>
<dbReference type="GeneID" id="5490429"/>
<evidence type="ECO:0000313" key="1">
    <source>
        <dbReference type="EMBL" id="EDO01694.1"/>
    </source>
</evidence>
<accession>A7EFS8</accession>
<proteinExistence type="predicted"/>
<dbReference type="HOGENOM" id="CLU_2279179_0_0_1"/>
<name>A7EFS8_SCLS1</name>
<keyword evidence="2" id="KW-1185">Reference proteome</keyword>
<dbReference type="KEGG" id="ssl:SS1G_04169"/>
<dbReference type="AlphaFoldDB" id="A7EFS8"/>
<dbReference type="InParanoid" id="A7EFS8"/>
<gene>
    <name evidence="1" type="ORF">SS1G_04169</name>
</gene>
<sequence>MGNNNAENEKGADEDIARTVQDNIWVIDTCDLQIEAEDCLKVEATIGLDFVVGLVSHTLGSWCTAHVSYWRASNSDTLEIDARRWGSRVRMPCSWSGRGKSE</sequence>
<dbReference type="RefSeq" id="XP_001594362.1">
    <property type="nucleotide sequence ID" value="XM_001594312.1"/>
</dbReference>
<organism evidence="1 2">
    <name type="scientific">Sclerotinia sclerotiorum (strain ATCC 18683 / 1980 / Ss-1)</name>
    <name type="common">White mold</name>
    <name type="synonym">Whetzelinia sclerotiorum</name>
    <dbReference type="NCBI Taxonomy" id="665079"/>
    <lineage>
        <taxon>Eukaryota</taxon>
        <taxon>Fungi</taxon>
        <taxon>Dikarya</taxon>
        <taxon>Ascomycota</taxon>
        <taxon>Pezizomycotina</taxon>
        <taxon>Leotiomycetes</taxon>
        <taxon>Helotiales</taxon>
        <taxon>Sclerotiniaceae</taxon>
        <taxon>Sclerotinia</taxon>
    </lineage>
</organism>